<evidence type="ECO:0000313" key="3">
    <source>
        <dbReference type="Proteomes" id="UP000223913"/>
    </source>
</evidence>
<evidence type="ECO:0000256" key="1">
    <source>
        <dbReference type="SAM" id="SignalP"/>
    </source>
</evidence>
<reference evidence="2 3" key="1">
    <citation type="submission" date="2017-10" db="EMBL/GenBank/DDBJ databases">
        <title>The draft genome sequence of Lewinella nigricans NBRC 102662.</title>
        <authorList>
            <person name="Wang K."/>
        </authorList>
    </citation>
    <scope>NUCLEOTIDE SEQUENCE [LARGE SCALE GENOMIC DNA]</scope>
    <source>
        <strain evidence="2 3">NBRC 102662</strain>
    </source>
</reference>
<dbReference type="Proteomes" id="UP000223913">
    <property type="component" value="Unassembled WGS sequence"/>
</dbReference>
<protein>
    <submittedName>
        <fullName evidence="2">Uncharacterized protein</fullName>
    </submittedName>
</protein>
<feature type="signal peptide" evidence="1">
    <location>
        <begin position="1"/>
        <end position="17"/>
    </location>
</feature>
<keyword evidence="3" id="KW-1185">Reference proteome</keyword>
<sequence length="194" mass="20892">MPWAFLGLIALVLFSTACETDGTIDPGVDPLGPEVRFLTDVGFISTDSQVSPGEVFKVKVNAVAGDADLKSLTIREGGTNVPLDRLTITVDGTDVTNNPLLITSAFASGATWEISIEAPVDAAVRTYEFTVADQDNETASVSLDVEVFGQLAISLERGEDEVTVLGKSDYSINVRIKIRNFAQTQNETFTYFSF</sequence>
<evidence type="ECO:0000313" key="2">
    <source>
        <dbReference type="EMBL" id="PHN03008.1"/>
    </source>
</evidence>
<accession>A0A2D0N3P6</accession>
<dbReference type="EMBL" id="PDUD01000034">
    <property type="protein sequence ID" value="PHN03008.1"/>
    <property type="molecule type" value="Genomic_DNA"/>
</dbReference>
<keyword evidence="1" id="KW-0732">Signal</keyword>
<comment type="caution">
    <text evidence="2">The sequence shown here is derived from an EMBL/GenBank/DDBJ whole genome shotgun (WGS) entry which is preliminary data.</text>
</comment>
<name>A0A2D0N3P6_FLAN2</name>
<gene>
    <name evidence="2" type="ORF">CRP01_28395</name>
</gene>
<proteinExistence type="predicted"/>
<dbReference type="AlphaFoldDB" id="A0A2D0N3P6"/>
<feature type="chain" id="PRO_5012971568" evidence="1">
    <location>
        <begin position="18"/>
        <end position="194"/>
    </location>
</feature>
<organism evidence="2 3">
    <name type="scientific">Flavilitoribacter nigricans (strain ATCC 23147 / DSM 23189 / NBRC 102662 / NCIMB 1420 / SS-2)</name>
    <name type="common">Lewinella nigricans</name>
    <dbReference type="NCBI Taxonomy" id="1122177"/>
    <lineage>
        <taxon>Bacteria</taxon>
        <taxon>Pseudomonadati</taxon>
        <taxon>Bacteroidota</taxon>
        <taxon>Saprospiria</taxon>
        <taxon>Saprospirales</taxon>
        <taxon>Lewinellaceae</taxon>
        <taxon>Flavilitoribacter</taxon>
    </lineage>
</organism>